<proteinExistence type="predicted"/>
<reference evidence="2" key="1">
    <citation type="journal article" date="2020" name="MBio">
        <title>Horizontal gene transfer to a defensive symbiont with a reduced genome amongst a multipartite beetle microbiome.</title>
        <authorList>
            <person name="Waterworth S.C."/>
            <person name="Florez L.V."/>
            <person name="Rees E.R."/>
            <person name="Hertweck C."/>
            <person name="Kaltenpoth M."/>
            <person name="Kwan J.C."/>
        </authorList>
    </citation>
    <scope>NUCLEOTIDE SEQUENCE [LARGE SCALE GENOMIC DNA]</scope>
</reference>
<gene>
    <name evidence="1" type="ORF">GAK29_00468</name>
</gene>
<comment type="caution">
    <text evidence="1">The sequence shown here is derived from an EMBL/GenBank/DDBJ whole genome shotgun (WGS) entry which is preliminary data.</text>
</comment>
<evidence type="ECO:0000313" key="2">
    <source>
        <dbReference type="Proteomes" id="UP000490535"/>
    </source>
</evidence>
<dbReference type="Proteomes" id="UP000490535">
    <property type="component" value="Unassembled WGS sequence"/>
</dbReference>
<evidence type="ECO:0000313" key="1">
    <source>
        <dbReference type="EMBL" id="KAF1027827.1"/>
    </source>
</evidence>
<organism evidence="1 2">
    <name type="scientific">Acinetobacter bereziniae</name>
    <name type="common">Acinetobacter genomosp. 10</name>
    <dbReference type="NCBI Taxonomy" id="106648"/>
    <lineage>
        <taxon>Bacteria</taxon>
        <taxon>Pseudomonadati</taxon>
        <taxon>Pseudomonadota</taxon>
        <taxon>Gammaproteobacteria</taxon>
        <taxon>Moraxellales</taxon>
        <taxon>Moraxellaceae</taxon>
        <taxon>Acinetobacter</taxon>
    </lineage>
</organism>
<accession>A0A833PII0</accession>
<sequence length="74" mass="8592">MEQMDLTIFNLSPIAMWLQDFSGIKKIFDAWTTQGISDIQHYLLEDPNRLIPCLAAIKTLDVNQSTLFYMKLKI</sequence>
<protein>
    <submittedName>
        <fullName evidence="1">Uncharacterized protein</fullName>
    </submittedName>
</protein>
<name>A0A833PII0_ACIBZ</name>
<dbReference type="AlphaFoldDB" id="A0A833PII0"/>
<dbReference type="EMBL" id="WNDP01000006">
    <property type="protein sequence ID" value="KAF1027827.1"/>
    <property type="molecule type" value="Genomic_DNA"/>
</dbReference>